<dbReference type="Proteomes" id="UP000192738">
    <property type="component" value="Unassembled WGS sequence"/>
</dbReference>
<reference evidence="1 2" key="1">
    <citation type="submission" date="2017-04" db="EMBL/GenBank/DDBJ databases">
        <authorList>
            <person name="Afonso C.L."/>
            <person name="Miller P.J."/>
            <person name="Scott M.A."/>
            <person name="Spackman E."/>
            <person name="Goraichik I."/>
            <person name="Dimitrov K.M."/>
            <person name="Suarez D.L."/>
            <person name="Swayne D.E."/>
        </authorList>
    </citation>
    <scope>NUCLEOTIDE SEQUENCE [LARGE SCALE GENOMIC DNA]</scope>
    <source>
        <strain evidence="1 2">DSM 5090</strain>
    </source>
</reference>
<proteinExistence type="predicted"/>
<dbReference type="AlphaFoldDB" id="A0A1W2ATT0"/>
<dbReference type="RefSeq" id="WP_084575329.1">
    <property type="nucleotide sequence ID" value="NZ_CP155572.1"/>
</dbReference>
<evidence type="ECO:0000313" key="1">
    <source>
        <dbReference type="EMBL" id="SMC64123.1"/>
    </source>
</evidence>
<keyword evidence="2" id="KW-1185">Reference proteome</keyword>
<dbReference type="OrthoDB" id="1680473at2"/>
<accession>A0A1W2ATT0</accession>
<dbReference type="STRING" id="112901.SAMN04488500_106113"/>
<name>A0A1W2ATT0_9FIRM</name>
<evidence type="ECO:0000313" key="2">
    <source>
        <dbReference type="Proteomes" id="UP000192738"/>
    </source>
</evidence>
<gene>
    <name evidence="1" type="ORF">SAMN04488500_106113</name>
</gene>
<organism evidence="1 2">
    <name type="scientific">Sporomusa malonica</name>
    <dbReference type="NCBI Taxonomy" id="112901"/>
    <lineage>
        <taxon>Bacteria</taxon>
        <taxon>Bacillati</taxon>
        <taxon>Bacillota</taxon>
        <taxon>Negativicutes</taxon>
        <taxon>Selenomonadales</taxon>
        <taxon>Sporomusaceae</taxon>
        <taxon>Sporomusa</taxon>
    </lineage>
</organism>
<dbReference type="EMBL" id="FWXI01000006">
    <property type="protein sequence ID" value="SMC64123.1"/>
    <property type="molecule type" value="Genomic_DNA"/>
</dbReference>
<protein>
    <submittedName>
        <fullName evidence="1">Uncharacterized conserved protein</fullName>
    </submittedName>
</protein>
<sequence>MNNQEQQINITPLGDTINIRHGQAIPIYQYDGFQYTANSTDSLITLVKSKGVQENCVIAYDEKGFKAILNDKIMDRDQDRITYNFKNSLQYKEWERILTNGVTFDQKNFIDFLRRREVGEIVDPESLIAAIQNFKYVTNIAGDFTYDNNNNYTFAIKVGDAEGTVHLPQMIYANIEVYNESGFVQCMEIELEVRRPKGDGEKPSFALTCPKLPRYLKSAVEYEIEKVKIELKDYLIVAGNI</sequence>